<evidence type="ECO:0000256" key="4">
    <source>
        <dbReference type="ARBA" id="ARBA00022603"/>
    </source>
</evidence>
<dbReference type="GO" id="GO:0016433">
    <property type="term" value="F:rRNA (adenine) methyltransferase activity"/>
    <property type="evidence" value="ECO:0007669"/>
    <property type="project" value="TreeGrafter"/>
</dbReference>
<evidence type="ECO:0000256" key="5">
    <source>
        <dbReference type="ARBA" id="ARBA00022679"/>
    </source>
</evidence>
<dbReference type="EC" id="2.1.1.-" evidence="9"/>
<dbReference type="Gene3D" id="3.40.50.150">
    <property type="entry name" value="Vaccinia Virus protein VP39"/>
    <property type="match status" value="1"/>
</dbReference>
<dbReference type="GO" id="GO:0042273">
    <property type="term" value="P:ribosomal large subunit biogenesis"/>
    <property type="evidence" value="ECO:0007669"/>
    <property type="project" value="TreeGrafter"/>
</dbReference>
<feature type="non-terminal residue" evidence="11">
    <location>
        <position position="1"/>
    </location>
</feature>
<dbReference type="InterPro" id="IPR042036">
    <property type="entry name" value="RRP8_N"/>
</dbReference>
<dbReference type="STRING" id="5539.A0A3E2H4F3"/>
<evidence type="ECO:0000256" key="7">
    <source>
        <dbReference type="ARBA" id="ARBA00023242"/>
    </source>
</evidence>
<dbReference type="Pfam" id="PF05148">
    <property type="entry name" value="Methyltransf_8"/>
    <property type="match status" value="1"/>
</dbReference>
<proteinExistence type="inferred from homology"/>
<dbReference type="Gene3D" id="1.10.10.2150">
    <property type="entry name" value="Ribosomal RNA-processing protein 8, N-terminal domain"/>
    <property type="match status" value="1"/>
</dbReference>
<dbReference type="InterPro" id="IPR007823">
    <property type="entry name" value="RRP8"/>
</dbReference>
<evidence type="ECO:0000256" key="1">
    <source>
        <dbReference type="ARBA" id="ARBA00004604"/>
    </source>
</evidence>
<keyword evidence="4 9" id="KW-0489">Methyltransferase</keyword>
<comment type="function">
    <text evidence="9">S-adenosyl-L-methionine-dependent methyltransferase that specifically methylates the N(1) position of adenine in helix 25.1 in 25S rRNA. Required both for ribosomal 40S and 60S subunits biogenesis. Required for efficient pre-rRNA cleavage at site A2.</text>
</comment>
<evidence type="ECO:0000256" key="3">
    <source>
        <dbReference type="ARBA" id="ARBA00022552"/>
    </source>
</evidence>
<keyword evidence="12" id="KW-1185">Reference proteome</keyword>
<dbReference type="OrthoDB" id="10258825at2759"/>
<sequence length="499" mass="55926">MFAVPGWSVDSSLLKAQDGDSHKSGSDPTVVPSSDLTGSSKPHRKRKRPSGNPKTSNVSKENLADLWETVIEGKSKSNNTDKNAKKRSKRQETGGTEEHSKENAVSRDSTSLKEKKKKKKAQNSSETEAPLSSAQPVTPVTQINKPALTLTPLQVAMRQKLVSARFRHLNQVLYTTPSAKSLELFQHNPEMFEEYHEGFRRQVEVWPENPVDRFVLEVRRRGKIQGPAAKKRKGNDENISYDPALYDPEMLPLPRTGGVCHIADLGCGDAKLAQQLQKEKKKLHLDIRSYDLHNPNPLITKADIAALPLEDSSVDVAIFCLALMGTNWIDFIEEVFRVLRWKGELWVAEIKSRFGRVSGKNARVEHSVGNRKRMDRKAGKGMDDAEDDRHDENIVAEIDGQGNGKQETDVSTFVDVLRKRGFMLQNDGAVDLSNKMFVKMHFVKGLTPLKGKCVPLPKSVEETGTETWKRKPKTKFLDSQDTLPEGEASVLKPCVYKLR</sequence>
<feature type="compositionally biased region" description="Basic and acidic residues" evidence="10">
    <location>
        <begin position="90"/>
        <end position="113"/>
    </location>
</feature>
<feature type="non-terminal residue" evidence="11">
    <location>
        <position position="499"/>
    </location>
</feature>
<feature type="compositionally biased region" description="Polar residues" evidence="10">
    <location>
        <begin position="31"/>
        <end position="40"/>
    </location>
</feature>
<evidence type="ECO:0000256" key="6">
    <source>
        <dbReference type="ARBA" id="ARBA00022691"/>
    </source>
</evidence>
<feature type="compositionally biased region" description="Polar residues" evidence="10">
    <location>
        <begin position="122"/>
        <end position="138"/>
    </location>
</feature>
<dbReference type="SUPFAM" id="SSF53335">
    <property type="entry name" value="S-adenosyl-L-methionine-dependent methyltransferases"/>
    <property type="match status" value="1"/>
</dbReference>
<evidence type="ECO:0000256" key="9">
    <source>
        <dbReference type="RuleBase" id="RU365074"/>
    </source>
</evidence>
<dbReference type="CDD" id="cd02440">
    <property type="entry name" value="AdoMet_MTases"/>
    <property type="match status" value="1"/>
</dbReference>
<keyword evidence="3 9" id="KW-0698">rRNA processing</keyword>
<dbReference type="PANTHER" id="PTHR12787">
    <property type="entry name" value="RIBOSOMAL RNA-PROCESSING PROTEIN 8"/>
    <property type="match status" value="1"/>
</dbReference>
<evidence type="ECO:0000313" key="12">
    <source>
        <dbReference type="Proteomes" id="UP000258309"/>
    </source>
</evidence>
<dbReference type="PANTHER" id="PTHR12787:SF0">
    <property type="entry name" value="RIBOSOMAL RNA-PROCESSING PROTEIN 8"/>
    <property type="match status" value="1"/>
</dbReference>
<gene>
    <name evidence="11" type="ORF">B7463_g8063</name>
</gene>
<evidence type="ECO:0000256" key="8">
    <source>
        <dbReference type="ARBA" id="ARBA00076672"/>
    </source>
</evidence>
<dbReference type="Proteomes" id="UP000258309">
    <property type="component" value="Unassembled WGS sequence"/>
</dbReference>
<dbReference type="GO" id="GO:0005730">
    <property type="term" value="C:nucleolus"/>
    <property type="evidence" value="ECO:0007669"/>
    <property type="project" value="UniProtKB-SubCell"/>
</dbReference>
<keyword evidence="5 9" id="KW-0808">Transferase</keyword>
<dbReference type="FunFam" id="1.10.10.2150:FF:000001">
    <property type="entry name" value="Ribosomal RNA-processing protein 8"/>
    <property type="match status" value="1"/>
</dbReference>
<dbReference type="AlphaFoldDB" id="A0A3E2H4F3"/>
<comment type="caution">
    <text evidence="11">The sequence shown here is derived from an EMBL/GenBank/DDBJ whole genome shotgun (WGS) entry which is preliminary data.</text>
</comment>
<feature type="region of interest" description="Disordered" evidence="10">
    <location>
        <begin position="1"/>
        <end position="138"/>
    </location>
</feature>
<feature type="region of interest" description="Disordered" evidence="10">
    <location>
        <begin position="365"/>
        <end position="387"/>
    </location>
</feature>
<accession>A0A3E2H4F3</accession>
<evidence type="ECO:0000256" key="10">
    <source>
        <dbReference type="SAM" id="MobiDB-lite"/>
    </source>
</evidence>
<evidence type="ECO:0000313" key="11">
    <source>
        <dbReference type="EMBL" id="RFU28286.1"/>
    </source>
</evidence>
<dbReference type="OMA" id="GNVDEMY"/>
<comment type="subcellular location">
    <subcellularLocation>
        <location evidence="1 9">Nucleus</location>
        <location evidence="1 9">Nucleolus</location>
    </subcellularLocation>
</comment>
<organism evidence="11 12">
    <name type="scientific">Scytalidium lignicola</name>
    <name type="common">Hyphomycete</name>
    <dbReference type="NCBI Taxonomy" id="5539"/>
    <lineage>
        <taxon>Eukaryota</taxon>
        <taxon>Fungi</taxon>
        <taxon>Dikarya</taxon>
        <taxon>Ascomycota</taxon>
        <taxon>Pezizomycotina</taxon>
        <taxon>Leotiomycetes</taxon>
        <taxon>Leotiomycetes incertae sedis</taxon>
        <taxon>Scytalidium</taxon>
    </lineage>
</organism>
<keyword evidence="7 9" id="KW-0539">Nucleus</keyword>
<evidence type="ECO:0000256" key="2">
    <source>
        <dbReference type="ARBA" id="ARBA00006301"/>
    </source>
</evidence>
<reference evidence="11 12" key="1">
    <citation type="submission" date="2018-05" db="EMBL/GenBank/DDBJ databases">
        <title>Draft genome sequence of Scytalidium lignicola DSM 105466, a ubiquitous saprotrophic fungus.</title>
        <authorList>
            <person name="Buettner E."/>
            <person name="Gebauer A.M."/>
            <person name="Hofrichter M."/>
            <person name="Liers C."/>
            <person name="Kellner H."/>
        </authorList>
    </citation>
    <scope>NUCLEOTIDE SEQUENCE [LARGE SCALE GENOMIC DNA]</scope>
    <source>
        <strain evidence="11 12">DSM 105466</strain>
    </source>
</reference>
<feature type="compositionally biased region" description="Basic and acidic residues" evidence="10">
    <location>
        <begin position="376"/>
        <end position="387"/>
    </location>
</feature>
<dbReference type="EMBL" id="NCSJ02000169">
    <property type="protein sequence ID" value="RFU28286.1"/>
    <property type="molecule type" value="Genomic_DNA"/>
</dbReference>
<keyword evidence="6 9" id="KW-0949">S-adenosyl-L-methionine</keyword>
<dbReference type="InterPro" id="IPR029063">
    <property type="entry name" value="SAM-dependent_MTases_sf"/>
</dbReference>
<protein>
    <recommendedName>
        <fullName evidence="8 9">Ribosomal RNA-processing protein 8</fullName>
        <ecNumber evidence="9">2.1.1.-</ecNumber>
    </recommendedName>
</protein>
<name>A0A3E2H4F3_SCYLI</name>
<comment type="similarity">
    <text evidence="2 9">Belongs to the methyltransferase superfamily. RRP8 family.</text>
</comment>